<dbReference type="Pfam" id="PF25597">
    <property type="entry name" value="SH3_retrovirus"/>
    <property type="match status" value="1"/>
</dbReference>
<feature type="region of interest" description="Disordered" evidence="2">
    <location>
        <begin position="411"/>
        <end position="496"/>
    </location>
</feature>
<dbReference type="Pfam" id="PF00665">
    <property type="entry name" value="rve"/>
    <property type="match status" value="1"/>
</dbReference>
<dbReference type="GO" id="GO:0003676">
    <property type="term" value="F:nucleic acid binding"/>
    <property type="evidence" value="ECO:0007669"/>
    <property type="project" value="InterPro"/>
</dbReference>
<dbReference type="GO" id="GO:0008233">
    <property type="term" value="F:peptidase activity"/>
    <property type="evidence" value="ECO:0007669"/>
    <property type="project" value="UniProtKB-KW"/>
</dbReference>
<evidence type="ECO:0000313" key="4">
    <source>
        <dbReference type="EMBL" id="KAG5555799.1"/>
    </source>
</evidence>
<dbReference type="PANTHER" id="PTHR42648:SF31">
    <property type="entry name" value="RNA-DIRECTED DNA POLYMERASE"/>
    <property type="match status" value="1"/>
</dbReference>
<feature type="compositionally biased region" description="Low complexity" evidence="2">
    <location>
        <begin position="446"/>
        <end position="460"/>
    </location>
</feature>
<dbReference type="Proteomes" id="UP000823749">
    <property type="component" value="Chromosome 3"/>
</dbReference>
<dbReference type="SUPFAM" id="SSF53098">
    <property type="entry name" value="Ribonuclease H-like"/>
    <property type="match status" value="1"/>
</dbReference>
<protein>
    <recommendedName>
        <fullName evidence="3">Integrase catalytic domain-containing protein</fullName>
    </recommendedName>
</protein>
<evidence type="ECO:0000259" key="3">
    <source>
        <dbReference type="PROSITE" id="PS50994"/>
    </source>
</evidence>
<gene>
    <name evidence="4" type="ORF">RHGRI_006442</name>
</gene>
<evidence type="ECO:0000256" key="1">
    <source>
        <dbReference type="ARBA" id="ARBA00022670"/>
    </source>
</evidence>
<name>A0AAV6KU57_9ERIC</name>
<dbReference type="InterPro" id="IPR012337">
    <property type="entry name" value="RNaseH-like_sf"/>
</dbReference>
<dbReference type="Pfam" id="PF22936">
    <property type="entry name" value="Pol_BBD"/>
    <property type="match status" value="1"/>
</dbReference>
<dbReference type="InterPro" id="IPR001584">
    <property type="entry name" value="Integrase_cat-core"/>
</dbReference>
<feature type="domain" description="Integrase catalytic" evidence="3">
    <location>
        <begin position="165"/>
        <end position="331"/>
    </location>
</feature>
<comment type="caution">
    <text evidence="4">The sequence shown here is derived from an EMBL/GenBank/DDBJ whole genome shotgun (WGS) entry which is preliminary data.</text>
</comment>
<proteinExistence type="predicted"/>
<dbReference type="InterPro" id="IPR039537">
    <property type="entry name" value="Retrotran_Ty1/copia-like"/>
</dbReference>
<accession>A0AAV6KU57</accession>
<evidence type="ECO:0000256" key="2">
    <source>
        <dbReference type="SAM" id="MobiDB-lite"/>
    </source>
</evidence>
<organism evidence="4 5">
    <name type="scientific">Rhododendron griersonianum</name>
    <dbReference type="NCBI Taxonomy" id="479676"/>
    <lineage>
        <taxon>Eukaryota</taxon>
        <taxon>Viridiplantae</taxon>
        <taxon>Streptophyta</taxon>
        <taxon>Embryophyta</taxon>
        <taxon>Tracheophyta</taxon>
        <taxon>Spermatophyta</taxon>
        <taxon>Magnoliopsida</taxon>
        <taxon>eudicotyledons</taxon>
        <taxon>Gunneridae</taxon>
        <taxon>Pentapetalae</taxon>
        <taxon>asterids</taxon>
        <taxon>Ericales</taxon>
        <taxon>Ericaceae</taxon>
        <taxon>Ericoideae</taxon>
        <taxon>Rhodoreae</taxon>
        <taxon>Rhododendron</taxon>
    </lineage>
</organism>
<dbReference type="Pfam" id="PF13976">
    <property type="entry name" value="gag_pre-integrs"/>
    <property type="match status" value="1"/>
</dbReference>
<keyword evidence="1" id="KW-0378">Hydrolase</keyword>
<dbReference type="GO" id="GO:0015074">
    <property type="term" value="P:DNA integration"/>
    <property type="evidence" value="ECO:0007669"/>
    <property type="project" value="InterPro"/>
</dbReference>
<dbReference type="AlphaFoldDB" id="A0AAV6KU57"/>
<dbReference type="Gene3D" id="3.30.420.10">
    <property type="entry name" value="Ribonuclease H-like superfamily/Ribonuclease H"/>
    <property type="match status" value="1"/>
</dbReference>
<dbReference type="InterPro" id="IPR025724">
    <property type="entry name" value="GAG-pre-integrase_dom"/>
</dbReference>
<dbReference type="PANTHER" id="PTHR42648">
    <property type="entry name" value="TRANSPOSASE, PUTATIVE-RELATED"/>
    <property type="match status" value="1"/>
</dbReference>
<dbReference type="InterPro" id="IPR054722">
    <property type="entry name" value="PolX-like_BBD"/>
</dbReference>
<dbReference type="InterPro" id="IPR057670">
    <property type="entry name" value="SH3_retrovirus"/>
</dbReference>
<reference evidence="4" key="1">
    <citation type="submission" date="2020-08" db="EMBL/GenBank/DDBJ databases">
        <title>Plant Genome Project.</title>
        <authorList>
            <person name="Zhang R.-G."/>
        </authorList>
    </citation>
    <scope>NUCLEOTIDE SEQUENCE</scope>
    <source>
        <strain evidence="4">WSP0</strain>
        <tissue evidence="4">Leaf</tissue>
    </source>
</reference>
<sequence>MTPHLSLFNSYTVTDKVLPVRSASGSTHAVSHTGNINVTPSITLFDVSHVPSFRFNLLSVQKLTRDLKCIVFFFPNFCLFQDLKSKTVIGAGEARNGLYYLRPSPPTALAAPADDSTIWHQRLGHPSPANLPRSLVKCPTNNACPCDACLRGKHTRLPFNLILNKSDIPFARIFVDIWGGYHTPSTCGARYFLTIVDDCTRTTWVYLLCSKSDAFSKIQFFLNMVRTQFNTKVKFFRSDNGSEFLSRPILKLFHDNGILQELTCVDTPQQNGVAERKHRHILNVARCLRFHAHLPIKFWGECILTAIYLINRTPSRTLKNLSPYERLFRRTPNYNFLRVFGCLCYAQTSRVGRDKFQPRGVPCVFLGYPPRHSGYRLFNLDTNTFFISRDVTFFENIFPFHSQSPHYIPPPANPLPSLTDIYPTEPLGHINQPPNGTSPQPPLEPPSESLMQSPTSSASPTDPPTEPIPPNTDPGSPPPAVPSRPSRTHHPPSYLRDYLCPTLPTATAASTHAPPQSSGTVYPLSHFISYSHLSHLTLLFSRLYLPPMTLLHIAKQSSTHTGVMPFLKNSMPLTKIKLGFLPLFPLAKNRLAVNGFLKLN</sequence>
<keyword evidence="5" id="KW-1185">Reference proteome</keyword>
<dbReference type="InterPro" id="IPR036397">
    <property type="entry name" value="RNaseH_sf"/>
</dbReference>
<dbReference type="EMBL" id="JACTNZ010000003">
    <property type="protein sequence ID" value="KAG5555799.1"/>
    <property type="molecule type" value="Genomic_DNA"/>
</dbReference>
<feature type="compositionally biased region" description="Pro residues" evidence="2">
    <location>
        <begin position="461"/>
        <end position="482"/>
    </location>
</feature>
<dbReference type="PROSITE" id="PS50994">
    <property type="entry name" value="INTEGRASE"/>
    <property type="match status" value="1"/>
</dbReference>
<evidence type="ECO:0000313" key="5">
    <source>
        <dbReference type="Proteomes" id="UP000823749"/>
    </source>
</evidence>
<keyword evidence="1" id="KW-0645">Protease</keyword>
<dbReference type="GO" id="GO:0006508">
    <property type="term" value="P:proteolysis"/>
    <property type="evidence" value="ECO:0007669"/>
    <property type="project" value="UniProtKB-KW"/>
</dbReference>